<proteinExistence type="inferred from homology"/>
<dbReference type="PANTHER" id="PTHR13323">
    <property type="entry name" value="LATE ENDOSOMAL/LYSOSOMAL MP1 INTERACTING PROTEIN"/>
    <property type="match status" value="1"/>
</dbReference>
<dbReference type="InterPro" id="IPR004942">
    <property type="entry name" value="Roadblock/LAMTOR2_dom"/>
</dbReference>
<gene>
    <name evidence="2" type="ORF">SMRZ_LOCUS19283</name>
</gene>
<evidence type="ECO:0000313" key="2">
    <source>
        <dbReference type="EMBL" id="VDP31052.1"/>
    </source>
</evidence>
<dbReference type="STRING" id="48269.A0A183MTA8"/>
<reference evidence="2 3" key="1">
    <citation type="submission" date="2018-11" db="EMBL/GenBank/DDBJ databases">
        <authorList>
            <consortium name="Pathogen Informatics"/>
        </authorList>
    </citation>
    <scope>NUCLEOTIDE SEQUENCE [LARGE SCALE GENOMIC DNA]</scope>
    <source>
        <strain evidence="2 3">Zambia</strain>
    </source>
</reference>
<dbReference type="InterPro" id="IPR037587">
    <property type="entry name" value="LAMTOR2-like"/>
</dbReference>
<sequence length="89" mass="9746">MLRPRALTSALRKMNTGGIQSVMLFNPEGVLLAYTSLAGDSERSKAAIAANVWNIYQRQLESSESSLICVITCSLIALLMYNVMIPPIK</sequence>
<organism evidence="2 3">
    <name type="scientific">Schistosoma margrebowiei</name>
    <dbReference type="NCBI Taxonomy" id="48269"/>
    <lineage>
        <taxon>Eukaryota</taxon>
        <taxon>Metazoa</taxon>
        <taxon>Spiralia</taxon>
        <taxon>Lophotrochozoa</taxon>
        <taxon>Platyhelminthes</taxon>
        <taxon>Trematoda</taxon>
        <taxon>Digenea</taxon>
        <taxon>Strigeidida</taxon>
        <taxon>Schistosomatoidea</taxon>
        <taxon>Schistosomatidae</taxon>
        <taxon>Schistosoma</taxon>
    </lineage>
</organism>
<keyword evidence="3" id="KW-1185">Reference proteome</keyword>
<dbReference type="Pfam" id="PF03259">
    <property type="entry name" value="Robl_LC7"/>
    <property type="match status" value="1"/>
</dbReference>
<dbReference type="AlphaFoldDB" id="A0A183MTA8"/>
<dbReference type="GO" id="GO:0032008">
    <property type="term" value="P:positive regulation of TOR signaling"/>
    <property type="evidence" value="ECO:0007669"/>
    <property type="project" value="InterPro"/>
</dbReference>
<dbReference type="Gene3D" id="3.30.450.30">
    <property type="entry name" value="Dynein light chain 2a, cytoplasmic"/>
    <property type="match status" value="1"/>
</dbReference>
<comment type="similarity">
    <text evidence="1">Belongs to the GAMAD family.</text>
</comment>
<evidence type="ECO:0000256" key="1">
    <source>
        <dbReference type="ARBA" id="ARBA00007191"/>
    </source>
</evidence>
<dbReference type="Proteomes" id="UP000277204">
    <property type="component" value="Unassembled WGS sequence"/>
</dbReference>
<dbReference type="GO" id="GO:0005085">
    <property type="term" value="F:guanyl-nucleotide exchange factor activity"/>
    <property type="evidence" value="ECO:0007669"/>
    <property type="project" value="InterPro"/>
</dbReference>
<evidence type="ECO:0000313" key="3">
    <source>
        <dbReference type="Proteomes" id="UP000277204"/>
    </source>
</evidence>
<accession>A0A183MTA8</accession>
<dbReference type="EMBL" id="UZAI01017913">
    <property type="protein sequence ID" value="VDP31052.1"/>
    <property type="molecule type" value="Genomic_DNA"/>
</dbReference>
<name>A0A183MTA8_9TREM</name>
<protein>
    <submittedName>
        <fullName evidence="2">Uncharacterized protein</fullName>
    </submittedName>
</protein>
<dbReference type="SUPFAM" id="SSF103196">
    <property type="entry name" value="Roadblock/LC7 domain"/>
    <property type="match status" value="1"/>
</dbReference>
<dbReference type="GO" id="GO:0060090">
    <property type="term" value="F:molecular adaptor activity"/>
    <property type="evidence" value="ECO:0007669"/>
    <property type="project" value="InterPro"/>
</dbReference>